<dbReference type="PROSITE" id="PS52002">
    <property type="entry name" value="SM"/>
    <property type="match status" value="1"/>
</dbReference>
<accession>A0AAD5SK99</accession>
<evidence type="ECO:0000259" key="11">
    <source>
        <dbReference type="PROSITE" id="PS52002"/>
    </source>
</evidence>
<dbReference type="AlphaFoldDB" id="A0AAD5SK99"/>
<reference evidence="12" key="1">
    <citation type="submission" date="2020-05" db="EMBL/GenBank/DDBJ databases">
        <title>Phylogenomic resolution of chytrid fungi.</title>
        <authorList>
            <person name="Stajich J.E."/>
            <person name="Amses K."/>
            <person name="Simmons R."/>
            <person name="Seto K."/>
            <person name="Myers J."/>
            <person name="Bonds A."/>
            <person name="Quandt C.A."/>
            <person name="Barry K."/>
            <person name="Liu P."/>
            <person name="Grigoriev I."/>
            <person name="Longcore J.E."/>
            <person name="James T.Y."/>
        </authorList>
    </citation>
    <scope>NUCLEOTIDE SEQUENCE</scope>
    <source>
        <strain evidence="12">JEL0318</strain>
    </source>
</reference>
<keyword evidence="7 10" id="KW-0508">mRNA splicing</keyword>
<name>A0AAD5SK99_9FUNG</name>
<evidence type="ECO:0000256" key="6">
    <source>
        <dbReference type="ARBA" id="ARBA00022728"/>
    </source>
</evidence>
<evidence type="ECO:0000256" key="4">
    <source>
        <dbReference type="ARBA" id="ARBA00022490"/>
    </source>
</evidence>
<keyword evidence="8 10" id="KW-0539">Nucleus</keyword>
<evidence type="ECO:0000256" key="10">
    <source>
        <dbReference type="RuleBase" id="RU365051"/>
    </source>
</evidence>
<dbReference type="GO" id="GO:0005829">
    <property type="term" value="C:cytosol"/>
    <property type="evidence" value="ECO:0007669"/>
    <property type="project" value="UniProtKB-SubCell"/>
</dbReference>
<evidence type="ECO:0000256" key="3">
    <source>
        <dbReference type="ARBA" id="ARBA00008146"/>
    </source>
</evidence>
<comment type="similarity">
    <text evidence="3 10">Belongs to the snRNP core protein family.</text>
</comment>
<keyword evidence="5 10" id="KW-0507">mRNA processing</keyword>
<evidence type="ECO:0000256" key="9">
    <source>
        <dbReference type="ARBA" id="ARBA00023274"/>
    </source>
</evidence>
<dbReference type="GO" id="GO:0030532">
    <property type="term" value="C:small nuclear ribonucleoprotein complex"/>
    <property type="evidence" value="ECO:0007669"/>
    <property type="project" value="InterPro"/>
</dbReference>
<keyword evidence="13" id="KW-1185">Reference proteome</keyword>
<gene>
    <name evidence="12" type="primary">SNRPD2</name>
    <name evidence="12" type="ORF">HK097_008460</name>
</gene>
<protein>
    <recommendedName>
        <fullName evidence="10">Small nuclear ribonucleoprotein Sm D2</fullName>
        <shortName evidence="10">Sm-D2</shortName>
    </recommendedName>
    <alternativeName>
        <fullName evidence="10">snRNP core protein D2</fullName>
    </alternativeName>
</protein>
<dbReference type="GO" id="GO:0000398">
    <property type="term" value="P:mRNA splicing, via spliceosome"/>
    <property type="evidence" value="ECO:0007669"/>
    <property type="project" value="UniProtKB-ARBA"/>
</dbReference>
<keyword evidence="9 10" id="KW-0687">Ribonucleoprotein</keyword>
<dbReference type="CDD" id="cd01720">
    <property type="entry name" value="Sm_D2"/>
    <property type="match status" value="1"/>
</dbReference>
<dbReference type="GO" id="GO:0003723">
    <property type="term" value="F:RNA binding"/>
    <property type="evidence" value="ECO:0007669"/>
    <property type="project" value="InterPro"/>
</dbReference>
<evidence type="ECO:0000256" key="2">
    <source>
        <dbReference type="ARBA" id="ARBA00004514"/>
    </source>
</evidence>
<dbReference type="InterPro" id="IPR047575">
    <property type="entry name" value="Sm"/>
</dbReference>
<evidence type="ECO:0000256" key="8">
    <source>
        <dbReference type="ARBA" id="ARBA00023242"/>
    </source>
</evidence>
<dbReference type="Gene3D" id="2.30.30.100">
    <property type="match status" value="1"/>
</dbReference>
<evidence type="ECO:0000313" key="12">
    <source>
        <dbReference type="EMBL" id="KAJ3057365.1"/>
    </source>
</evidence>
<proteinExistence type="inferred from homology"/>
<dbReference type="GO" id="GO:0005689">
    <property type="term" value="C:U12-type spliceosomal complex"/>
    <property type="evidence" value="ECO:0007669"/>
    <property type="project" value="UniProtKB-ARBA"/>
</dbReference>
<dbReference type="EMBL" id="JADGJD010000005">
    <property type="protein sequence ID" value="KAJ3057365.1"/>
    <property type="molecule type" value="Genomic_DNA"/>
</dbReference>
<dbReference type="FunFam" id="2.30.30.100:FF:000069">
    <property type="entry name" value="Small nuclear ribonucleoprotein Sm D2"/>
    <property type="match status" value="1"/>
</dbReference>
<dbReference type="InterPro" id="IPR010920">
    <property type="entry name" value="LSM_dom_sf"/>
</dbReference>
<organism evidence="12 13">
    <name type="scientific">Rhizophlyctis rosea</name>
    <dbReference type="NCBI Taxonomy" id="64517"/>
    <lineage>
        <taxon>Eukaryota</taxon>
        <taxon>Fungi</taxon>
        <taxon>Fungi incertae sedis</taxon>
        <taxon>Chytridiomycota</taxon>
        <taxon>Chytridiomycota incertae sedis</taxon>
        <taxon>Chytridiomycetes</taxon>
        <taxon>Rhizophlyctidales</taxon>
        <taxon>Rhizophlyctidaceae</taxon>
        <taxon>Rhizophlyctis</taxon>
    </lineage>
</organism>
<dbReference type="InterPro" id="IPR027248">
    <property type="entry name" value="Sm_D2"/>
</dbReference>
<dbReference type="Pfam" id="PF01423">
    <property type="entry name" value="LSM"/>
    <property type="match status" value="1"/>
</dbReference>
<keyword evidence="4" id="KW-0963">Cytoplasm</keyword>
<comment type="caution">
    <text evidence="12">The sequence shown here is derived from an EMBL/GenBank/DDBJ whole genome shotgun (WGS) entry which is preliminary data.</text>
</comment>
<dbReference type="SMART" id="SM00651">
    <property type="entry name" value="Sm"/>
    <property type="match status" value="1"/>
</dbReference>
<evidence type="ECO:0000256" key="1">
    <source>
        <dbReference type="ARBA" id="ARBA00004123"/>
    </source>
</evidence>
<evidence type="ECO:0000256" key="5">
    <source>
        <dbReference type="ARBA" id="ARBA00022664"/>
    </source>
</evidence>
<dbReference type="InterPro" id="IPR001163">
    <property type="entry name" value="Sm_dom_euk/arc"/>
</dbReference>
<evidence type="ECO:0000313" key="13">
    <source>
        <dbReference type="Proteomes" id="UP001212841"/>
    </source>
</evidence>
<dbReference type="SUPFAM" id="SSF50182">
    <property type="entry name" value="Sm-like ribonucleoproteins"/>
    <property type="match status" value="1"/>
</dbReference>
<feature type="domain" description="Sm" evidence="11">
    <location>
        <begin position="28"/>
        <end position="113"/>
    </location>
</feature>
<sequence length="113" mass="13023">MSATKAKNEMTEQELSQLEEAEFQTGPLSVLTQSVKNNTQILVMCRNNRKLLARVKAFDRHCNMVLENVKEMWTETPKTGKGKKKAKPINRDRFISKMFLRGDSVILVLRNIQ</sequence>
<comment type="subcellular location">
    <subcellularLocation>
        <location evidence="2">Cytoplasm</location>
        <location evidence="2">Cytosol</location>
    </subcellularLocation>
    <subcellularLocation>
        <location evidence="1 10">Nucleus</location>
    </subcellularLocation>
</comment>
<dbReference type="PANTHER" id="PTHR12777">
    <property type="entry name" value="SMALL NUCLEAR RIBONUCLEOPROTEIN SM D2"/>
    <property type="match status" value="1"/>
</dbReference>
<dbReference type="Proteomes" id="UP001212841">
    <property type="component" value="Unassembled WGS sequence"/>
</dbReference>
<evidence type="ECO:0000256" key="7">
    <source>
        <dbReference type="ARBA" id="ARBA00023187"/>
    </source>
</evidence>
<keyword evidence="6" id="KW-0747">Spliceosome</keyword>